<proteinExistence type="predicted"/>
<protein>
    <submittedName>
        <fullName evidence="2">Uncharacterized protein</fullName>
    </submittedName>
</protein>
<evidence type="ECO:0000256" key="1">
    <source>
        <dbReference type="SAM" id="MobiDB-lite"/>
    </source>
</evidence>
<accession>A0A077QTV1</accession>
<feature type="region of interest" description="Disordered" evidence="1">
    <location>
        <begin position="1"/>
        <end position="28"/>
    </location>
</feature>
<feature type="region of interest" description="Disordered" evidence="1">
    <location>
        <begin position="214"/>
        <end position="234"/>
    </location>
</feature>
<name>A0A077QTV1_9BASI</name>
<evidence type="ECO:0000313" key="2">
    <source>
        <dbReference type="EMBL" id="CDI53330.1"/>
    </source>
</evidence>
<sequence>MAQPPRPKSSFIRSTSELQHQTPASADIPKSCLVRSKTLQAPVPPRLLGEGTGALRGTRSRDRDSCLSRRRRADGVPVICSSPLASPEDERGRVAWGSGTYGANDAPATKNAKSAVVIKEKPKLSRWRRFRRAASEESQRNESSSSSNNSTLPGYMDDVVIKRQIQAGRWPFEAPLNAECSCKNCHDTIELGLASDYEPKWTRAARIRWLEAQEQAVGQSPDSASATGPKSPRSTTRIAIQADEVAQLHNETAHPMSEAELADEPTSPTVERGEVDCGSTAAEAIGLGSTKLPNPTGLDEGDETLRRQILARRQTQARQSPVMRPGARSMMRQIEEAERREVEVVRSASREGYRECGSGSGRCSPASPPCTSRSELVSTSVSTTPQEPSVVQGEQNASYFHSLQPPQRVQSPLIPADVAAAEGTVGVDSH</sequence>
<feature type="compositionally biased region" description="Polar residues" evidence="1">
    <location>
        <begin position="216"/>
        <end position="234"/>
    </location>
</feature>
<feature type="region of interest" description="Disordered" evidence="1">
    <location>
        <begin position="128"/>
        <end position="155"/>
    </location>
</feature>
<organism evidence="2">
    <name type="scientific">Melanopsichium pennsylvanicum 4</name>
    <dbReference type="NCBI Taxonomy" id="1398559"/>
    <lineage>
        <taxon>Eukaryota</taxon>
        <taxon>Fungi</taxon>
        <taxon>Dikarya</taxon>
        <taxon>Basidiomycota</taxon>
        <taxon>Ustilaginomycotina</taxon>
        <taxon>Ustilaginomycetes</taxon>
        <taxon>Ustilaginales</taxon>
        <taxon>Ustilaginaceae</taxon>
        <taxon>Melanopsichium</taxon>
    </lineage>
</organism>
<feature type="region of interest" description="Disordered" evidence="1">
    <location>
        <begin position="43"/>
        <end position="72"/>
    </location>
</feature>
<feature type="region of interest" description="Disordered" evidence="1">
    <location>
        <begin position="254"/>
        <end position="274"/>
    </location>
</feature>
<dbReference type="AlphaFoldDB" id="A0A077QTV1"/>
<feature type="compositionally biased region" description="Low complexity" evidence="1">
    <location>
        <begin position="141"/>
        <end position="150"/>
    </location>
</feature>
<feature type="compositionally biased region" description="Polar residues" evidence="1">
    <location>
        <begin position="11"/>
        <end position="24"/>
    </location>
</feature>
<reference evidence="2" key="1">
    <citation type="journal article" date="2014" name="Genome Biol. Evol.">
        <title>Gene Loss Rather Than Gene Gain Is Associated with a Host Jump from Monocots to Dicots in the Smut Fungus Melanopsichium pennsylvanicum.</title>
        <authorList>
            <person name="Sharma R."/>
            <person name="Mishra B."/>
            <person name="Runge F."/>
            <person name="Thines M."/>
        </authorList>
    </citation>
    <scope>NUCLEOTIDE SEQUENCE</scope>
    <source>
        <strain evidence="2">4</strain>
    </source>
</reference>
<dbReference type="EMBL" id="HG529575">
    <property type="protein sequence ID" value="CDI53330.1"/>
    <property type="molecule type" value="Genomic_DNA"/>
</dbReference>